<dbReference type="VEuPathDB" id="FungiDB:GGTG_09053"/>
<name>J3P6B2_GAET3</name>
<dbReference type="EnsemblFungi" id="EJT72186">
    <property type="protein sequence ID" value="EJT72186"/>
    <property type="gene ID" value="GGTG_09053"/>
</dbReference>
<organism evidence="2">
    <name type="scientific">Gaeumannomyces tritici (strain R3-111a-1)</name>
    <name type="common">Wheat and barley take-all root rot fungus</name>
    <name type="synonym">Gaeumannomyces graminis var. tritici</name>
    <dbReference type="NCBI Taxonomy" id="644352"/>
    <lineage>
        <taxon>Eukaryota</taxon>
        <taxon>Fungi</taxon>
        <taxon>Dikarya</taxon>
        <taxon>Ascomycota</taxon>
        <taxon>Pezizomycotina</taxon>
        <taxon>Sordariomycetes</taxon>
        <taxon>Sordariomycetidae</taxon>
        <taxon>Magnaporthales</taxon>
        <taxon>Magnaporthaceae</taxon>
        <taxon>Gaeumannomyces</taxon>
    </lineage>
</organism>
<reference evidence="3" key="4">
    <citation type="journal article" date="2015" name="G3 (Bethesda)">
        <title>Genome sequences of three phytopathogenic species of the Magnaporthaceae family of fungi.</title>
        <authorList>
            <person name="Okagaki L.H."/>
            <person name="Nunes C.C."/>
            <person name="Sailsbery J."/>
            <person name="Clay B."/>
            <person name="Brown D."/>
            <person name="John T."/>
            <person name="Oh Y."/>
            <person name="Young N."/>
            <person name="Fitzgerald M."/>
            <person name="Haas B.J."/>
            <person name="Zeng Q."/>
            <person name="Young S."/>
            <person name="Adiconis X."/>
            <person name="Fan L."/>
            <person name="Levin J.Z."/>
            <person name="Mitchell T.K."/>
            <person name="Okubara P.A."/>
            <person name="Farman M.L."/>
            <person name="Kohn L.M."/>
            <person name="Birren B."/>
            <person name="Ma L.-J."/>
            <person name="Dean R.A."/>
        </authorList>
    </citation>
    <scope>NUCLEOTIDE SEQUENCE</scope>
    <source>
        <strain evidence="3">R3-111a-1</strain>
    </source>
</reference>
<accession>J3P6B2</accession>
<protein>
    <recommendedName>
        <fullName evidence="1">Nudix hydrolase domain-containing protein</fullName>
    </recommendedName>
</protein>
<reference evidence="2" key="2">
    <citation type="submission" date="2010-07" db="EMBL/GenBank/DDBJ databases">
        <authorList>
            <consortium name="The Broad Institute Genome Sequencing Platform"/>
            <consortium name="Broad Institute Genome Sequencing Center for Infectious Disease"/>
            <person name="Ma L.-J."/>
            <person name="Dead R."/>
            <person name="Young S."/>
            <person name="Zeng Q."/>
            <person name="Koehrsen M."/>
            <person name="Alvarado L."/>
            <person name="Berlin A."/>
            <person name="Chapman S.B."/>
            <person name="Chen Z."/>
            <person name="Freedman E."/>
            <person name="Gellesch M."/>
            <person name="Goldberg J."/>
            <person name="Griggs A."/>
            <person name="Gujja S."/>
            <person name="Heilman E.R."/>
            <person name="Heiman D."/>
            <person name="Hepburn T."/>
            <person name="Howarth C."/>
            <person name="Jen D."/>
            <person name="Larson L."/>
            <person name="Mehta T."/>
            <person name="Neiman D."/>
            <person name="Pearson M."/>
            <person name="Roberts A."/>
            <person name="Saif S."/>
            <person name="Shea T."/>
            <person name="Shenoy N."/>
            <person name="Sisk P."/>
            <person name="Stolte C."/>
            <person name="Sykes S."/>
            <person name="Walk T."/>
            <person name="White J."/>
            <person name="Yandava C."/>
            <person name="Haas B."/>
            <person name="Nusbaum C."/>
            <person name="Birren B."/>
        </authorList>
    </citation>
    <scope>NUCLEOTIDE SEQUENCE</scope>
    <source>
        <strain evidence="2">R3-111a-1</strain>
    </source>
</reference>
<evidence type="ECO:0000313" key="4">
    <source>
        <dbReference type="Proteomes" id="UP000006039"/>
    </source>
</evidence>
<gene>
    <name evidence="3" type="primary">20349511</name>
    <name evidence="2" type="ORF">GGTG_09053</name>
</gene>
<reference evidence="4" key="1">
    <citation type="submission" date="2010-07" db="EMBL/GenBank/DDBJ databases">
        <title>The genome sequence of Gaeumannomyces graminis var. tritici strain R3-111a-1.</title>
        <authorList>
            <consortium name="The Broad Institute Genome Sequencing Platform"/>
            <person name="Ma L.-J."/>
            <person name="Dead R."/>
            <person name="Young S."/>
            <person name="Zeng Q."/>
            <person name="Koehrsen M."/>
            <person name="Alvarado L."/>
            <person name="Berlin A."/>
            <person name="Chapman S.B."/>
            <person name="Chen Z."/>
            <person name="Freedman E."/>
            <person name="Gellesch M."/>
            <person name="Goldberg J."/>
            <person name="Griggs A."/>
            <person name="Gujja S."/>
            <person name="Heilman E.R."/>
            <person name="Heiman D."/>
            <person name="Hepburn T."/>
            <person name="Howarth C."/>
            <person name="Jen D."/>
            <person name="Larson L."/>
            <person name="Mehta T."/>
            <person name="Neiman D."/>
            <person name="Pearson M."/>
            <person name="Roberts A."/>
            <person name="Saif S."/>
            <person name="Shea T."/>
            <person name="Shenoy N."/>
            <person name="Sisk P."/>
            <person name="Stolte C."/>
            <person name="Sykes S."/>
            <person name="Walk T."/>
            <person name="White J."/>
            <person name="Yandava C."/>
            <person name="Haas B."/>
            <person name="Nusbaum C."/>
            <person name="Birren B."/>
        </authorList>
    </citation>
    <scope>NUCLEOTIDE SEQUENCE [LARGE SCALE GENOMIC DNA]</scope>
    <source>
        <strain evidence="4">R3-111a-1</strain>
    </source>
</reference>
<dbReference type="EMBL" id="GL385399">
    <property type="protein sequence ID" value="EJT72186.1"/>
    <property type="molecule type" value="Genomic_DNA"/>
</dbReference>
<evidence type="ECO:0000259" key="1">
    <source>
        <dbReference type="PROSITE" id="PS51462"/>
    </source>
</evidence>
<dbReference type="Proteomes" id="UP000006039">
    <property type="component" value="Unassembled WGS sequence"/>
</dbReference>
<dbReference type="SUPFAM" id="SSF55811">
    <property type="entry name" value="Nudix"/>
    <property type="match status" value="1"/>
</dbReference>
<dbReference type="Gene3D" id="3.90.79.10">
    <property type="entry name" value="Nucleoside Triphosphate Pyrophosphohydrolase"/>
    <property type="match status" value="1"/>
</dbReference>
<proteinExistence type="predicted"/>
<dbReference type="CDD" id="cd02883">
    <property type="entry name" value="NUDIX_Hydrolase"/>
    <property type="match status" value="1"/>
</dbReference>
<reference evidence="2" key="3">
    <citation type="submission" date="2010-09" db="EMBL/GenBank/DDBJ databases">
        <title>Annotation of Gaeumannomyces graminis var. tritici R3-111a-1.</title>
        <authorList>
            <consortium name="The Broad Institute Genome Sequencing Platform"/>
            <person name="Ma L.-J."/>
            <person name="Dead R."/>
            <person name="Young S.K."/>
            <person name="Zeng Q."/>
            <person name="Gargeya S."/>
            <person name="Fitzgerald M."/>
            <person name="Haas B."/>
            <person name="Abouelleil A."/>
            <person name="Alvarado L."/>
            <person name="Arachchi H.M."/>
            <person name="Berlin A."/>
            <person name="Brown A."/>
            <person name="Chapman S.B."/>
            <person name="Chen Z."/>
            <person name="Dunbar C."/>
            <person name="Freedman E."/>
            <person name="Gearin G."/>
            <person name="Gellesch M."/>
            <person name="Goldberg J."/>
            <person name="Griggs A."/>
            <person name="Gujja S."/>
            <person name="Heiman D."/>
            <person name="Howarth C."/>
            <person name="Larson L."/>
            <person name="Lui A."/>
            <person name="MacDonald P.J.P."/>
            <person name="Mehta T."/>
            <person name="Montmayeur A."/>
            <person name="Murphy C."/>
            <person name="Neiman D."/>
            <person name="Pearson M."/>
            <person name="Priest M."/>
            <person name="Roberts A."/>
            <person name="Saif S."/>
            <person name="Shea T."/>
            <person name="Shenoy N."/>
            <person name="Sisk P."/>
            <person name="Stolte C."/>
            <person name="Sykes S."/>
            <person name="Yandava C."/>
            <person name="Wortman J."/>
            <person name="Nusbaum C."/>
            <person name="Birren B."/>
        </authorList>
    </citation>
    <scope>NUCLEOTIDE SEQUENCE</scope>
    <source>
        <strain evidence="2">R3-111a-1</strain>
    </source>
</reference>
<dbReference type="OrthoDB" id="276276at2759"/>
<evidence type="ECO:0000313" key="2">
    <source>
        <dbReference type="EMBL" id="EJT72186.1"/>
    </source>
</evidence>
<dbReference type="PANTHER" id="PTHR43736">
    <property type="entry name" value="ADP-RIBOSE PYROPHOSPHATASE"/>
    <property type="match status" value="1"/>
</dbReference>
<sequence length="229" mass="24623">MSEPAAATTTTAFVRAGSPSYNPIVVDPALQARFGCSMQAFLDREYTNTTTTTTTALGSVKPQCLATGAVVFNASRTAVLLVQRSASDSMPGLWETPGGGVDADDATVLSAVVRELWEEVGLRAASVRFVVPCRGHGDGDDVVDGGHDDALTQVFLTRRGRVVAKFNFVVDIEDDDAAAVVLDPREHQAYVWATEEECVRGARGEVQLPITTREQREVILNAWRIVKGL</sequence>
<dbReference type="RefSeq" id="XP_009225160.1">
    <property type="nucleotide sequence ID" value="XM_009226896.1"/>
</dbReference>
<dbReference type="HOGENOM" id="CLU_067850_0_0_1"/>
<dbReference type="PROSITE" id="PS51462">
    <property type="entry name" value="NUDIX"/>
    <property type="match status" value="1"/>
</dbReference>
<dbReference type="AlphaFoldDB" id="J3P6B2"/>
<dbReference type="InterPro" id="IPR015797">
    <property type="entry name" value="NUDIX_hydrolase-like_dom_sf"/>
</dbReference>
<dbReference type="STRING" id="644352.J3P6B2"/>
<reference evidence="3" key="5">
    <citation type="submission" date="2018-04" db="UniProtKB">
        <authorList>
            <consortium name="EnsemblFungi"/>
        </authorList>
    </citation>
    <scope>IDENTIFICATION</scope>
    <source>
        <strain evidence="3">R3-111a-1</strain>
    </source>
</reference>
<dbReference type="PANTHER" id="PTHR43736:SF1">
    <property type="entry name" value="DIHYDRONEOPTERIN TRIPHOSPHATE DIPHOSPHATASE"/>
    <property type="match status" value="1"/>
</dbReference>
<dbReference type="InterPro" id="IPR000086">
    <property type="entry name" value="NUDIX_hydrolase_dom"/>
</dbReference>
<evidence type="ECO:0000313" key="3">
    <source>
        <dbReference type="EnsemblFungi" id="EJT72186"/>
    </source>
</evidence>
<dbReference type="GeneID" id="20349511"/>
<keyword evidence="4" id="KW-1185">Reference proteome</keyword>
<dbReference type="eggNOG" id="ENOG502S8JU">
    <property type="taxonomic scope" value="Eukaryota"/>
</dbReference>
<feature type="domain" description="Nudix hydrolase" evidence="1">
    <location>
        <begin position="62"/>
        <end position="221"/>
    </location>
</feature>
<dbReference type="Pfam" id="PF00293">
    <property type="entry name" value="NUDIX"/>
    <property type="match status" value="1"/>
</dbReference>